<dbReference type="Gene3D" id="3.50.50.60">
    <property type="entry name" value="FAD/NAD(P)-binding domain"/>
    <property type="match status" value="2"/>
</dbReference>
<dbReference type="RefSeq" id="WP_187688548.1">
    <property type="nucleotide sequence ID" value="NZ_AP023396.1"/>
</dbReference>
<dbReference type="Pfam" id="PF16170">
    <property type="entry name" value="DUF4873"/>
    <property type="match status" value="1"/>
</dbReference>
<dbReference type="PRINTS" id="PR00420">
    <property type="entry name" value="RNGMNOXGNASE"/>
</dbReference>
<sequence>MSADIVIVGAGFGGIALARELRRAGIEDFVVLARGDDLIEAEGADRCSHCGREIAPRFRASLGTRLFARGEVREDLRRTVERDGLRPHIRVGSAVAALEFDEATDRWDVRTAAGLQWRPRLLVSAVGPLHDPARFARQPITGRGGRTLAEAWSAGPEAFLGTTVHGFPNLFLVAGPNSLGGHRRTGAVLEAQAGYVRRCMQLMRRAAADRIEVRAATQHEFNRRLRARAAAAASGGSGAYRDSDGVDRVAWPGSSASYRRAVRRPDPRHFDLTVSAEREAAHEYSGPARLDAPGAELPVTVTLNGHPDPIDGRYHWYGRVSAANPADLPDPGRGHVRLTLPGGVPVDATLQERDPWGNLRIAGVGAPPFPLESAPIR</sequence>
<evidence type="ECO:0000313" key="3">
    <source>
        <dbReference type="Proteomes" id="UP000516173"/>
    </source>
</evidence>
<accession>A0A7G1KJL2</accession>
<proteinExistence type="predicted"/>
<organism evidence="2 3">
    <name type="scientific">Nocardia wallacei</name>
    <dbReference type="NCBI Taxonomy" id="480035"/>
    <lineage>
        <taxon>Bacteria</taxon>
        <taxon>Bacillati</taxon>
        <taxon>Actinomycetota</taxon>
        <taxon>Actinomycetes</taxon>
        <taxon>Mycobacteriales</taxon>
        <taxon>Nocardiaceae</taxon>
        <taxon>Nocardia</taxon>
    </lineage>
</organism>
<dbReference type="AlphaFoldDB" id="A0A7G1KJL2"/>
<dbReference type="PANTHER" id="PTHR42877:SF4">
    <property type="entry name" value="FAD_NAD(P)-BINDING DOMAIN-CONTAINING PROTEIN-RELATED"/>
    <property type="match status" value="1"/>
</dbReference>
<name>A0A7G1KJL2_9NOCA</name>
<evidence type="ECO:0000259" key="1">
    <source>
        <dbReference type="Pfam" id="PF16170"/>
    </source>
</evidence>
<dbReference type="InterPro" id="IPR051209">
    <property type="entry name" value="FAD-bind_Monooxygenase_sf"/>
</dbReference>
<dbReference type="PANTHER" id="PTHR42877">
    <property type="entry name" value="L-ORNITHINE N(5)-MONOOXYGENASE-RELATED"/>
    <property type="match status" value="1"/>
</dbReference>
<dbReference type="InterPro" id="IPR036188">
    <property type="entry name" value="FAD/NAD-bd_sf"/>
</dbReference>
<dbReference type="SUPFAM" id="SSF51905">
    <property type="entry name" value="FAD/NAD(P)-binding domain"/>
    <property type="match status" value="1"/>
</dbReference>
<gene>
    <name evidence="2" type="ORF">NWFMUON74_32090</name>
</gene>
<dbReference type="Proteomes" id="UP000516173">
    <property type="component" value="Chromosome"/>
</dbReference>
<dbReference type="InterPro" id="IPR032371">
    <property type="entry name" value="DUF4873"/>
</dbReference>
<reference evidence="2 3" key="1">
    <citation type="submission" date="2020-08" db="EMBL/GenBank/DDBJ databases">
        <title>Genome Sequencing of Nocardia wallacei strain FMUON74 and assembly.</title>
        <authorList>
            <person name="Toyokawa M."/>
            <person name="Uesaka K."/>
        </authorList>
    </citation>
    <scope>NUCLEOTIDE SEQUENCE [LARGE SCALE GENOMIC DNA]</scope>
    <source>
        <strain evidence="2 3">FMUON74</strain>
    </source>
</reference>
<keyword evidence="3" id="KW-1185">Reference proteome</keyword>
<evidence type="ECO:0000313" key="2">
    <source>
        <dbReference type="EMBL" id="BCK55437.1"/>
    </source>
</evidence>
<feature type="domain" description="DUF4873" evidence="1">
    <location>
        <begin position="282"/>
        <end position="370"/>
    </location>
</feature>
<protein>
    <recommendedName>
        <fullName evidence="1">DUF4873 domain-containing protein</fullName>
    </recommendedName>
</protein>
<dbReference type="EMBL" id="AP023396">
    <property type="protein sequence ID" value="BCK55437.1"/>
    <property type="molecule type" value="Genomic_DNA"/>
</dbReference>
<dbReference type="GeneID" id="80347749"/>
<dbReference type="KEGG" id="nwl:NWFMUON74_32090"/>